<dbReference type="Proteomes" id="UP000018001">
    <property type="component" value="Unassembled WGS sequence"/>
</dbReference>
<reference evidence="2" key="1">
    <citation type="journal article" date="2014" name="Genome Announc.">
        <title>Draft genome sequence of the formaldehyde-resistant fungus Byssochlamys spectabilis No. 5 (anamorph Paecilomyces variotii No. 5) (NBRC109023).</title>
        <authorList>
            <person name="Oka T."/>
            <person name="Ekino K."/>
            <person name="Fukuda K."/>
            <person name="Nomura Y."/>
        </authorList>
    </citation>
    <scope>NUCLEOTIDE SEQUENCE [LARGE SCALE GENOMIC DNA]</scope>
    <source>
        <strain evidence="2">No. 5 / NBRC 109023</strain>
    </source>
</reference>
<gene>
    <name evidence="1" type="ORF">PVAR5_7405</name>
</gene>
<name>V5I4R1_BYSSN</name>
<proteinExistence type="predicted"/>
<keyword evidence="2" id="KW-1185">Reference proteome</keyword>
<dbReference type="eggNOG" id="ENOG502SQ00">
    <property type="taxonomic scope" value="Eukaryota"/>
</dbReference>
<organism evidence="1 2">
    <name type="scientific">Byssochlamys spectabilis (strain No. 5 / NBRC 109023)</name>
    <name type="common">Paecilomyces variotii</name>
    <dbReference type="NCBI Taxonomy" id="1356009"/>
    <lineage>
        <taxon>Eukaryota</taxon>
        <taxon>Fungi</taxon>
        <taxon>Dikarya</taxon>
        <taxon>Ascomycota</taxon>
        <taxon>Pezizomycotina</taxon>
        <taxon>Eurotiomycetes</taxon>
        <taxon>Eurotiomycetidae</taxon>
        <taxon>Eurotiales</taxon>
        <taxon>Thermoascaceae</taxon>
        <taxon>Paecilomyces</taxon>
    </lineage>
</organism>
<dbReference type="PANTHER" id="PTHR38111">
    <property type="entry name" value="ZN(2)-C6 FUNGAL-TYPE DOMAIN-CONTAINING PROTEIN-RELATED"/>
    <property type="match status" value="1"/>
</dbReference>
<protein>
    <recommendedName>
        <fullName evidence="3">Transcription factor domain-containing protein</fullName>
    </recommendedName>
</protein>
<sequence>MVIELNRKLIRPDSNSGNSVAPSLIDKDVKDEALRRLYLGAISIDVSISLFLGRKPYFDADDLDHLPPLLDTYEEMEDWVPYSDPQFQDDEFHTSNKPYGPCVVHSVSTFEARVQLLRIWSKFQRMFDRDGQRNHPTGAEEAEAEFNSEVLQWKSSLPAHLRSESHSHSAPPHQIDLMMAFHAVKIIRQSVINQSYQGPLLERTGCIADAIAITDLAKTYRDNFTLKQATLLTSFSIYLALSVIAETDLSQQTVLKHRIELIYSALDEAVNSSVYSLKEPLRLLKQRDGYTLGQNGEPEPGRTTMPTPVSISTMHYMPLESQRGSIEQDRSLHAGHIPQFNDNGDTDDSIDRMVELFSQRKAPRGSSIWMCSAIELSRSNPLLRDALQTVSKLILGKIFNDSRMEQLGQDNYVRVLANVNEAINDSTGQTSLGLLFTVILLATVELCRGKEKSSIIYHWVASFTLLERCGPLSCMSAHGHVLFSEHRLYWITWALNTRSSTFLSQEQWKSIPWISNPSNKDILHLLLDTVVEVPAFLQEVDKCMAGDNASSAPRKKALALWALSLQNKLLGWKKDHADTYPRGQPHEEEQLDTDYFPIFRLSYSARNDPDLPTNIIYPDLVLATSICLYHAVQIILMNTTLVPDPSSQGTSRIFHAWDICRSVKYFVEATTTPFLLQLKNPLRIAYETFGEGSSEKRFVEDVVHHLNRQRNIEVLCTVLRGPTGVPN</sequence>
<comment type="caution">
    <text evidence="1">The sequence shown here is derived from an EMBL/GenBank/DDBJ whole genome shotgun (WGS) entry which is preliminary data.</text>
</comment>
<dbReference type="InParanoid" id="V5I4R1"/>
<dbReference type="OrthoDB" id="4522507at2759"/>
<dbReference type="InterPro" id="IPR053178">
    <property type="entry name" value="Osmoadaptation_assoc"/>
</dbReference>
<dbReference type="CDD" id="cd12148">
    <property type="entry name" value="fungal_TF_MHR"/>
    <property type="match status" value="1"/>
</dbReference>
<dbReference type="AlphaFoldDB" id="V5I4R1"/>
<dbReference type="EMBL" id="BAUL01000257">
    <property type="protein sequence ID" value="GAD98705.1"/>
    <property type="molecule type" value="Genomic_DNA"/>
</dbReference>
<evidence type="ECO:0000313" key="2">
    <source>
        <dbReference type="Proteomes" id="UP000018001"/>
    </source>
</evidence>
<accession>V5I4R1</accession>
<evidence type="ECO:0008006" key="3">
    <source>
        <dbReference type="Google" id="ProtNLM"/>
    </source>
</evidence>
<evidence type="ECO:0000313" key="1">
    <source>
        <dbReference type="EMBL" id="GAD98705.1"/>
    </source>
</evidence>
<dbReference type="PANTHER" id="PTHR38111:SF2">
    <property type="entry name" value="FINGER DOMAIN PROTEIN, PUTATIVE (AFU_ORTHOLOGUE AFUA_1G01560)-RELATED"/>
    <property type="match status" value="1"/>
</dbReference>
<dbReference type="HOGENOM" id="CLU_380805_0_0_1"/>